<comment type="pathway">
    <text evidence="3">Purine metabolism; IMP biosynthesis via de novo pathway; formate from 10-formyl-5,6,7,8-tetrahydrofolate: step 1/1.</text>
</comment>
<dbReference type="PIRSF" id="PIRSF036480">
    <property type="entry name" value="FormyFH4_hydr"/>
    <property type="match status" value="1"/>
</dbReference>
<evidence type="ECO:0000256" key="1">
    <source>
        <dbReference type="ARBA" id="ARBA00022563"/>
    </source>
</evidence>
<comment type="catalytic activity">
    <reaction evidence="3">
        <text>(6R)-10-formyltetrahydrofolate + H2O = (6S)-5,6,7,8-tetrahydrofolate + formate + H(+)</text>
        <dbReference type="Rhea" id="RHEA:19833"/>
        <dbReference type="ChEBI" id="CHEBI:15377"/>
        <dbReference type="ChEBI" id="CHEBI:15378"/>
        <dbReference type="ChEBI" id="CHEBI:15740"/>
        <dbReference type="ChEBI" id="CHEBI:57453"/>
        <dbReference type="ChEBI" id="CHEBI:195366"/>
        <dbReference type="EC" id="3.5.1.10"/>
    </reaction>
</comment>
<dbReference type="InterPro" id="IPR004810">
    <property type="entry name" value="PurU"/>
</dbReference>
<comment type="caution">
    <text evidence="6">The sequence shown here is derived from an EMBL/GenBank/DDBJ whole genome shotgun (WGS) entry which is preliminary data.</text>
</comment>
<gene>
    <name evidence="3 6" type="primary">purU</name>
    <name evidence="6" type="ORF">EWU20_03965</name>
</gene>
<dbReference type="PRINTS" id="PR01575">
    <property type="entry name" value="FFH4HYDRLASE"/>
</dbReference>
<dbReference type="NCBIfam" id="NF004684">
    <property type="entry name" value="PRK06027.1"/>
    <property type="match status" value="1"/>
</dbReference>
<dbReference type="Proteomes" id="UP000293583">
    <property type="component" value="Unassembled WGS sequence"/>
</dbReference>
<dbReference type="InterPro" id="IPR044074">
    <property type="entry name" value="PurU_ACT"/>
</dbReference>
<dbReference type="SUPFAM" id="SSF53328">
    <property type="entry name" value="Formyltransferase"/>
    <property type="match status" value="1"/>
</dbReference>
<comment type="function">
    <text evidence="3">Catalyzes the hydrolysis of 10-formyltetrahydrofolate (formyl-FH4) to formate and tetrahydrofolate (FH4).</text>
</comment>
<dbReference type="GO" id="GO:0008864">
    <property type="term" value="F:formyltetrahydrofolate deformylase activity"/>
    <property type="evidence" value="ECO:0007669"/>
    <property type="project" value="UniProtKB-UniRule"/>
</dbReference>
<evidence type="ECO:0000313" key="7">
    <source>
        <dbReference type="Proteomes" id="UP000293583"/>
    </source>
</evidence>
<dbReference type="SUPFAM" id="SSF55021">
    <property type="entry name" value="ACT-like"/>
    <property type="match status" value="1"/>
</dbReference>
<dbReference type="HAMAP" id="MF_01927">
    <property type="entry name" value="PurU"/>
    <property type="match status" value="1"/>
</dbReference>
<evidence type="ECO:0000256" key="3">
    <source>
        <dbReference type="HAMAP-Rule" id="MF_01927"/>
    </source>
</evidence>
<dbReference type="Pfam" id="PF00551">
    <property type="entry name" value="Formyl_trans_N"/>
    <property type="match status" value="1"/>
</dbReference>
<dbReference type="InterPro" id="IPR036477">
    <property type="entry name" value="Formyl_transf_N_sf"/>
</dbReference>
<evidence type="ECO:0000256" key="4">
    <source>
        <dbReference type="NCBIfam" id="TIGR00655"/>
    </source>
</evidence>
<dbReference type="GO" id="GO:0006189">
    <property type="term" value="P:'de novo' IMP biosynthetic process"/>
    <property type="evidence" value="ECO:0007669"/>
    <property type="project" value="UniProtKB-UniRule"/>
</dbReference>
<dbReference type="UniPathway" id="UPA00074">
    <property type="reaction ID" value="UER00170"/>
</dbReference>
<evidence type="ECO:0000256" key="2">
    <source>
        <dbReference type="ARBA" id="ARBA00022801"/>
    </source>
</evidence>
<comment type="similarity">
    <text evidence="3">Belongs to the PurU family.</text>
</comment>
<evidence type="ECO:0000313" key="6">
    <source>
        <dbReference type="EMBL" id="TBH74302.1"/>
    </source>
</evidence>
<dbReference type="AlphaFoldDB" id="A0A4Q9BDQ6"/>
<dbReference type="InterPro" id="IPR002912">
    <property type="entry name" value="ACT_dom"/>
</dbReference>
<dbReference type="EMBL" id="SEWY01000002">
    <property type="protein sequence ID" value="TBH74302.1"/>
    <property type="molecule type" value="Genomic_DNA"/>
</dbReference>
<dbReference type="PROSITE" id="PS51671">
    <property type="entry name" value="ACT"/>
    <property type="match status" value="1"/>
</dbReference>
<dbReference type="InterPro" id="IPR045865">
    <property type="entry name" value="ACT-like_dom_sf"/>
</dbReference>
<evidence type="ECO:0000259" key="5">
    <source>
        <dbReference type="PROSITE" id="PS51671"/>
    </source>
</evidence>
<reference evidence="6 7" key="1">
    <citation type="submission" date="2019-02" db="EMBL/GenBank/DDBJ databases">
        <title>Genome of a new Bacteroidetes strain.</title>
        <authorList>
            <person name="Pitt A."/>
        </authorList>
    </citation>
    <scope>NUCLEOTIDE SEQUENCE [LARGE SCALE GENOMIC DNA]</scope>
    <source>
        <strain evidence="6 7">103A-SOEBACH</strain>
    </source>
</reference>
<dbReference type="PANTHER" id="PTHR42706:SF1">
    <property type="entry name" value="FORMYLTETRAHYDROFOLATE DEFORMYLASE 2, MITOCHONDRIAL"/>
    <property type="match status" value="1"/>
</dbReference>
<dbReference type="GO" id="GO:0006730">
    <property type="term" value="P:one-carbon metabolic process"/>
    <property type="evidence" value="ECO:0007669"/>
    <property type="project" value="UniProtKB-KW"/>
</dbReference>
<dbReference type="Gene3D" id="3.30.70.260">
    <property type="match status" value="1"/>
</dbReference>
<dbReference type="EC" id="3.5.1.10" evidence="3 4"/>
<dbReference type="CDD" id="cd04875">
    <property type="entry name" value="ACT_F4HF-DF"/>
    <property type="match status" value="1"/>
</dbReference>
<keyword evidence="7" id="KW-1185">Reference proteome</keyword>
<dbReference type="NCBIfam" id="TIGR00655">
    <property type="entry name" value="PurU"/>
    <property type="match status" value="1"/>
</dbReference>
<protein>
    <recommendedName>
        <fullName evidence="3 4">Formyltetrahydrofolate deformylase</fullName>
        <ecNumber evidence="3 4">3.5.1.10</ecNumber>
    </recommendedName>
    <alternativeName>
        <fullName evidence="3">Formyl-FH(4) hydrolase</fullName>
    </alternativeName>
</protein>
<dbReference type="PANTHER" id="PTHR42706">
    <property type="entry name" value="FORMYLTETRAHYDROFOLATE DEFORMYLASE"/>
    <property type="match status" value="1"/>
</dbReference>
<keyword evidence="3" id="KW-0658">Purine biosynthesis</keyword>
<dbReference type="InterPro" id="IPR002376">
    <property type="entry name" value="Formyl_transf_N"/>
</dbReference>
<feature type="active site" evidence="3">
    <location>
        <position position="222"/>
    </location>
</feature>
<organism evidence="6 7">
    <name type="scientific">Aquirufa antheringensis</name>
    <dbReference type="NCBI Taxonomy" id="2516559"/>
    <lineage>
        <taxon>Bacteria</taxon>
        <taxon>Pseudomonadati</taxon>
        <taxon>Bacteroidota</taxon>
        <taxon>Cytophagia</taxon>
        <taxon>Cytophagales</taxon>
        <taxon>Flectobacillaceae</taxon>
        <taxon>Aquirufa</taxon>
    </lineage>
</organism>
<accession>A0A4Q9BDQ6</accession>
<dbReference type="Gene3D" id="3.40.50.170">
    <property type="entry name" value="Formyl transferase, N-terminal domain"/>
    <property type="match status" value="1"/>
</dbReference>
<sequence>MMETVIKIACRDEKGLVHKITGVLFAKLLNVTQTNEFVDEPKDRFFMRVSFSGSTDLKSLTQEIEAVLPSDAKVEVIPPAKKRVLVCVTKEHHCLGDLLIKSQFEDMPFSIVGVVGNHAVLAPLCAQFSIPFTHVPAEGLTREAHEARLRLIIDAANPDLIVLAKYMRILTPEFASAYLGKMINIHHSFLPAFVGANPYQQAFQRGVKIIGATAHFVTDDLDEGPIICQDVVSVNHSYDAKQMSKAGKEVEKSVLAKALQLVLEDRVFIHENKTILFD</sequence>
<dbReference type="OrthoDB" id="9806170at2"/>
<feature type="domain" description="ACT" evidence="5">
    <location>
        <begin position="5"/>
        <end position="79"/>
    </location>
</feature>
<proteinExistence type="inferred from homology"/>
<keyword evidence="1 3" id="KW-0554">One-carbon metabolism</keyword>
<keyword evidence="2 3" id="KW-0378">Hydrolase</keyword>
<name>A0A4Q9BDQ6_9BACT</name>